<dbReference type="NCBIfam" id="NF008453">
    <property type="entry name" value="PRK11308.1"/>
    <property type="match status" value="2"/>
</dbReference>
<gene>
    <name evidence="7" type="ORF">CVA01_03930</name>
</gene>
<keyword evidence="4 7" id="KW-0067">ATP-binding</keyword>
<accession>A0A4Y4BZW3</accession>
<dbReference type="PROSITE" id="PS50893">
    <property type="entry name" value="ABC_TRANSPORTER_2"/>
    <property type="match status" value="2"/>
</dbReference>
<dbReference type="GO" id="GO:0005524">
    <property type="term" value="F:ATP binding"/>
    <property type="evidence" value="ECO:0007669"/>
    <property type="project" value="UniProtKB-KW"/>
</dbReference>
<protein>
    <submittedName>
        <fullName evidence="7">ABC transporter ATP-binding protein</fullName>
    </submittedName>
</protein>
<dbReference type="AlphaFoldDB" id="A0A4Y4BZW3"/>
<dbReference type="CDD" id="cd03257">
    <property type="entry name" value="ABC_NikE_OppD_transporters"/>
    <property type="match status" value="2"/>
</dbReference>
<dbReference type="GO" id="GO:0016887">
    <property type="term" value="F:ATP hydrolysis activity"/>
    <property type="evidence" value="ECO:0007669"/>
    <property type="project" value="InterPro"/>
</dbReference>
<dbReference type="InterPro" id="IPR003593">
    <property type="entry name" value="AAA+_ATPase"/>
</dbReference>
<name>A0A4Y4BZW3_9CORY</name>
<feature type="domain" description="ABC transporter" evidence="6">
    <location>
        <begin position="37"/>
        <end position="289"/>
    </location>
</feature>
<comment type="caution">
    <text evidence="7">The sequence shown here is derived from an EMBL/GenBank/DDBJ whole genome shotgun (WGS) entry which is preliminary data.</text>
</comment>
<evidence type="ECO:0000259" key="6">
    <source>
        <dbReference type="PROSITE" id="PS50893"/>
    </source>
</evidence>
<dbReference type="GO" id="GO:0015833">
    <property type="term" value="P:peptide transport"/>
    <property type="evidence" value="ECO:0007669"/>
    <property type="project" value="InterPro"/>
</dbReference>
<feature type="region of interest" description="Disordered" evidence="5">
    <location>
        <begin position="1"/>
        <end position="30"/>
    </location>
</feature>
<comment type="similarity">
    <text evidence="1">Belongs to the ABC transporter superfamily.</text>
</comment>
<dbReference type="Gene3D" id="3.40.50.300">
    <property type="entry name" value="P-loop containing nucleotide triphosphate hydrolases"/>
    <property type="match status" value="2"/>
</dbReference>
<sequence>MTEKPDMNWDDGSWRPDTHEASGTAAASGADHAASLLEIRDLAVTYRTRRGGVPAVKNVSVTVERGKVTAIVGESGSGKSTSAMATLGLLPGNAEVSGTIKLDGRLITNLSEREWRSIRGTRVGLIPQDPNNSLNPVKTIGASVGEGLRIAPKAVRLSASARKKKVLDLLEQVGIDNPEVRYDQYPHQLSGGMKQRALIAAAVATEPELIIADEPTSALDVTVQRTILDLLDRMRTELDLGILFITHDLAVAGDRADQLVVMQGGEVRETGPTDRILTDPRDAYTKRLLADAPSLVSAVEQSTYRPVPTGTDAPLLTVDALRCEFPGRGEPFVAVDDVSFTVARGTTHAIVGESGSGKSTLGRMITAFQAPTAGAVTLAGAVPGAASAASAAASAASAPARIDTLDRSGRRDLRRRVQMVYQNPYSSLDPRQSIGKILAEPLRNLTDLPKAQITAKVREILDRVALGAGSGSVSGDIAARRPAELSGGQRQRVAIARALILDPELVVFDEAVSALDVTVQAQILDLLDELQRELGLTYLFISHDLSVVREISVTVSVMSHGRQMEYGPTSEIFEHPETDFTKKLLDAIPGRRYRSGGLNLGL</sequence>
<feature type="domain" description="ABC transporter" evidence="6">
    <location>
        <begin position="315"/>
        <end position="585"/>
    </location>
</feature>
<dbReference type="InterPro" id="IPR050319">
    <property type="entry name" value="ABC_transp_ATP-bind"/>
</dbReference>
<proteinExistence type="inferred from homology"/>
<dbReference type="InterPro" id="IPR017871">
    <property type="entry name" value="ABC_transporter-like_CS"/>
</dbReference>
<feature type="compositionally biased region" description="Low complexity" evidence="5">
    <location>
        <begin position="21"/>
        <end position="30"/>
    </location>
</feature>
<evidence type="ECO:0000256" key="5">
    <source>
        <dbReference type="SAM" id="MobiDB-lite"/>
    </source>
</evidence>
<dbReference type="InterPro" id="IPR013563">
    <property type="entry name" value="Oligopep_ABC_C"/>
</dbReference>
<evidence type="ECO:0000313" key="8">
    <source>
        <dbReference type="Proteomes" id="UP000319986"/>
    </source>
</evidence>
<evidence type="ECO:0000256" key="1">
    <source>
        <dbReference type="ARBA" id="ARBA00005417"/>
    </source>
</evidence>
<evidence type="ECO:0000313" key="7">
    <source>
        <dbReference type="EMBL" id="GEC85079.1"/>
    </source>
</evidence>
<dbReference type="PANTHER" id="PTHR43776">
    <property type="entry name" value="TRANSPORT ATP-BINDING PROTEIN"/>
    <property type="match status" value="1"/>
</dbReference>
<dbReference type="PANTHER" id="PTHR43776:SF7">
    <property type="entry name" value="D,D-DIPEPTIDE TRANSPORT ATP-BINDING PROTEIN DDPF-RELATED"/>
    <property type="match status" value="1"/>
</dbReference>
<evidence type="ECO:0000256" key="4">
    <source>
        <dbReference type="ARBA" id="ARBA00022840"/>
    </source>
</evidence>
<keyword evidence="3" id="KW-0547">Nucleotide-binding</keyword>
<dbReference type="PROSITE" id="PS00211">
    <property type="entry name" value="ABC_TRANSPORTER_1"/>
    <property type="match status" value="2"/>
</dbReference>
<dbReference type="EMBL" id="BJNT01000004">
    <property type="protein sequence ID" value="GEC85079.1"/>
    <property type="molecule type" value="Genomic_DNA"/>
</dbReference>
<dbReference type="InterPro" id="IPR003439">
    <property type="entry name" value="ABC_transporter-like_ATP-bd"/>
</dbReference>
<evidence type="ECO:0000256" key="2">
    <source>
        <dbReference type="ARBA" id="ARBA00022448"/>
    </source>
</evidence>
<dbReference type="Pfam" id="PF08352">
    <property type="entry name" value="oligo_HPY"/>
    <property type="match status" value="2"/>
</dbReference>
<dbReference type="InterPro" id="IPR027417">
    <property type="entry name" value="P-loop_NTPase"/>
</dbReference>
<dbReference type="Proteomes" id="UP000319986">
    <property type="component" value="Unassembled WGS sequence"/>
</dbReference>
<dbReference type="SUPFAM" id="SSF52540">
    <property type="entry name" value="P-loop containing nucleoside triphosphate hydrolases"/>
    <property type="match status" value="2"/>
</dbReference>
<feature type="compositionally biased region" description="Basic and acidic residues" evidence="5">
    <location>
        <begin position="1"/>
        <end position="20"/>
    </location>
</feature>
<dbReference type="Pfam" id="PF00005">
    <property type="entry name" value="ABC_tran"/>
    <property type="match status" value="2"/>
</dbReference>
<keyword evidence="2" id="KW-0813">Transport</keyword>
<organism evidence="7 8">
    <name type="scientific">Corynebacterium variabile</name>
    <dbReference type="NCBI Taxonomy" id="1727"/>
    <lineage>
        <taxon>Bacteria</taxon>
        <taxon>Bacillati</taxon>
        <taxon>Actinomycetota</taxon>
        <taxon>Actinomycetes</taxon>
        <taxon>Mycobacteriales</taxon>
        <taxon>Corynebacteriaceae</taxon>
        <taxon>Corynebacterium</taxon>
    </lineage>
</organism>
<reference evidence="7 8" key="1">
    <citation type="submission" date="2019-06" db="EMBL/GenBank/DDBJ databases">
        <title>Whole genome shotgun sequence of Corynebacterium variabile NBRC 15286.</title>
        <authorList>
            <person name="Hosoyama A."/>
            <person name="Uohara A."/>
            <person name="Ohji S."/>
            <person name="Ichikawa N."/>
        </authorList>
    </citation>
    <scope>NUCLEOTIDE SEQUENCE [LARGE SCALE GENOMIC DNA]</scope>
    <source>
        <strain evidence="7 8">NBRC 15286</strain>
    </source>
</reference>
<evidence type="ECO:0000256" key="3">
    <source>
        <dbReference type="ARBA" id="ARBA00022741"/>
    </source>
</evidence>
<dbReference type="SMART" id="SM00382">
    <property type="entry name" value="AAA"/>
    <property type="match status" value="2"/>
</dbReference>
<dbReference type="GO" id="GO:0055085">
    <property type="term" value="P:transmembrane transport"/>
    <property type="evidence" value="ECO:0007669"/>
    <property type="project" value="UniProtKB-ARBA"/>
</dbReference>